<evidence type="ECO:0000313" key="7">
    <source>
        <dbReference type="EMBL" id="GJD87430.1"/>
    </source>
</evidence>
<dbReference type="PANTHER" id="PTHR43304:SF1">
    <property type="entry name" value="PAC DOMAIN-CONTAINING PROTEIN"/>
    <property type="match status" value="1"/>
</dbReference>
<dbReference type="InterPro" id="IPR013655">
    <property type="entry name" value="PAS_fold_3"/>
</dbReference>
<dbReference type="Proteomes" id="UP001055247">
    <property type="component" value="Unassembled WGS sequence"/>
</dbReference>
<dbReference type="InterPro" id="IPR035965">
    <property type="entry name" value="PAS-like_dom_sf"/>
</dbReference>
<keyword evidence="5" id="KW-0418">Kinase</keyword>
<dbReference type="InterPro" id="IPR000700">
    <property type="entry name" value="PAS-assoc_C"/>
</dbReference>
<reference evidence="7" key="1">
    <citation type="journal article" date="2016" name="Front. Microbiol.">
        <title>Genome Sequence of the Piezophilic, Mesophilic Sulfate-Reducing Bacterium Desulfovibrio indicus J2T.</title>
        <authorList>
            <person name="Cao J."/>
            <person name="Maignien L."/>
            <person name="Shao Z."/>
            <person name="Alain K."/>
            <person name="Jebbar M."/>
        </authorList>
    </citation>
    <scope>NUCLEOTIDE SEQUENCE</scope>
    <source>
        <strain evidence="7">DSM 16372</strain>
    </source>
</reference>
<dbReference type="CDD" id="cd00130">
    <property type="entry name" value="PAS"/>
    <property type="match status" value="1"/>
</dbReference>
<evidence type="ECO:0000256" key="1">
    <source>
        <dbReference type="ARBA" id="ARBA00000085"/>
    </source>
</evidence>
<dbReference type="InterPro" id="IPR052162">
    <property type="entry name" value="Sensor_kinase/Photoreceptor"/>
</dbReference>
<proteinExistence type="predicted"/>
<keyword evidence="4" id="KW-0808">Transferase</keyword>
<protein>
    <recommendedName>
        <fullName evidence="2">histidine kinase</fullName>
        <ecNumber evidence="2">2.7.13.3</ecNumber>
    </recommendedName>
</protein>
<gene>
    <name evidence="7" type="ORF">BHAOGJBA_0933</name>
</gene>
<comment type="catalytic activity">
    <reaction evidence="1">
        <text>ATP + protein L-histidine = ADP + protein N-phospho-L-histidine.</text>
        <dbReference type="EC" id="2.7.13.3"/>
    </reaction>
</comment>
<evidence type="ECO:0000259" key="6">
    <source>
        <dbReference type="PROSITE" id="PS50113"/>
    </source>
</evidence>
<evidence type="ECO:0000256" key="5">
    <source>
        <dbReference type="ARBA" id="ARBA00022777"/>
    </source>
</evidence>
<dbReference type="InterPro" id="IPR000014">
    <property type="entry name" value="PAS"/>
</dbReference>
<reference evidence="7" key="2">
    <citation type="submission" date="2021-08" db="EMBL/GenBank/DDBJ databases">
        <authorList>
            <person name="Tani A."/>
            <person name="Ola A."/>
            <person name="Ogura Y."/>
            <person name="Katsura K."/>
            <person name="Hayashi T."/>
        </authorList>
    </citation>
    <scope>NUCLEOTIDE SEQUENCE</scope>
    <source>
        <strain evidence="7">DSM 16372</strain>
    </source>
</reference>
<sequence>MARKAHPDTIVSEAALQAAIDASGGMGAWEWNVAEDRAYADPVVALLFNLSPAQSRSGVPFEVIAQAIHPEDREQISSIIWGCVQAGSSYLAEYRVISPGGRVRWILSRGRFFLDEQGRPAEGRGVVIDITDADLSTRAFAARAQDEITDAMNEAADLGIRLHGLAKELSSPRLRTLTQQLLLELGRQLAQRELSEKWRDMH</sequence>
<dbReference type="Pfam" id="PF08447">
    <property type="entry name" value="PAS_3"/>
    <property type="match status" value="1"/>
</dbReference>
<dbReference type="Gene3D" id="3.30.450.20">
    <property type="entry name" value="PAS domain"/>
    <property type="match status" value="1"/>
</dbReference>
<comment type="caution">
    <text evidence="7">The sequence shown here is derived from an EMBL/GenBank/DDBJ whole genome shotgun (WGS) entry which is preliminary data.</text>
</comment>
<evidence type="ECO:0000256" key="2">
    <source>
        <dbReference type="ARBA" id="ARBA00012438"/>
    </source>
</evidence>
<dbReference type="PANTHER" id="PTHR43304">
    <property type="entry name" value="PHYTOCHROME-LIKE PROTEIN CPH1"/>
    <property type="match status" value="1"/>
</dbReference>
<feature type="domain" description="PAC" evidence="6">
    <location>
        <begin position="90"/>
        <end position="142"/>
    </location>
</feature>
<dbReference type="EC" id="2.7.13.3" evidence="2"/>
<keyword evidence="8" id="KW-1185">Reference proteome</keyword>
<keyword evidence="3" id="KW-0597">Phosphoprotein</keyword>
<dbReference type="Gene3D" id="2.10.70.100">
    <property type="match status" value="1"/>
</dbReference>
<dbReference type="InterPro" id="IPR001610">
    <property type="entry name" value="PAC"/>
</dbReference>
<dbReference type="GO" id="GO:0004673">
    <property type="term" value="F:protein histidine kinase activity"/>
    <property type="evidence" value="ECO:0007669"/>
    <property type="project" value="UniProtKB-EC"/>
</dbReference>
<dbReference type="EMBL" id="BPQO01000003">
    <property type="protein sequence ID" value="GJD87430.1"/>
    <property type="molecule type" value="Genomic_DNA"/>
</dbReference>
<dbReference type="AlphaFoldDB" id="A0AAV4ZHE4"/>
<evidence type="ECO:0000256" key="3">
    <source>
        <dbReference type="ARBA" id="ARBA00022553"/>
    </source>
</evidence>
<evidence type="ECO:0000256" key="4">
    <source>
        <dbReference type="ARBA" id="ARBA00022679"/>
    </source>
</evidence>
<dbReference type="SUPFAM" id="SSF55785">
    <property type="entry name" value="PYP-like sensor domain (PAS domain)"/>
    <property type="match status" value="1"/>
</dbReference>
<dbReference type="SMART" id="SM00086">
    <property type="entry name" value="PAC"/>
    <property type="match status" value="1"/>
</dbReference>
<dbReference type="PROSITE" id="PS50113">
    <property type="entry name" value="PAC"/>
    <property type="match status" value="1"/>
</dbReference>
<organism evidence="7 8">
    <name type="scientific">Methylobacterium hispanicum</name>
    <dbReference type="NCBI Taxonomy" id="270350"/>
    <lineage>
        <taxon>Bacteria</taxon>
        <taxon>Pseudomonadati</taxon>
        <taxon>Pseudomonadota</taxon>
        <taxon>Alphaproteobacteria</taxon>
        <taxon>Hyphomicrobiales</taxon>
        <taxon>Methylobacteriaceae</taxon>
        <taxon>Methylobacterium</taxon>
    </lineage>
</organism>
<evidence type="ECO:0000313" key="8">
    <source>
        <dbReference type="Proteomes" id="UP001055247"/>
    </source>
</evidence>
<name>A0AAV4ZHE4_9HYPH</name>
<accession>A0AAV4ZHE4</accession>